<evidence type="ECO:0000256" key="1">
    <source>
        <dbReference type="SAM" id="Phobius"/>
    </source>
</evidence>
<keyword evidence="1" id="KW-0472">Membrane</keyword>
<sequence length="260" mass="29872">MAKPIVPLYEVAYDITMLAVIGYVWLFFLRRWNRYMAELRSFARRAAIFLGFGFIGRVIDLVDNFIEVPYGEIATAILYGVSIAGVIYTTVHYLKFLEVKYVLVSPSPKIANNNSEEKKLVGAYIISGSRVKIVEVINMIKELKVPILVFTRSPEFYKGLDENVKIVWISQATDVGIPPTKLHVIQDYAIRFARESNHAIVVIDCLEYLLIYNEFSSVFKFLVNLKDHLRMLNSALILAVDEKALDKRQYHLLINEFEPL</sequence>
<dbReference type="KEGG" id="pya:PYCH_02000"/>
<feature type="transmembrane region" description="Helical" evidence="1">
    <location>
        <begin position="71"/>
        <end position="91"/>
    </location>
</feature>
<name>F8AG66_PYRYC</name>
<dbReference type="GeneID" id="10836778"/>
<keyword evidence="1" id="KW-0812">Transmembrane</keyword>
<evidence type="ECO:0000313" key="3">
    <source>
        <dbReference type="EMBL" id="AEH23902.1"/>
    </source>
</evidence>
<dbReference type="RefSeq" id="WP_013904960.1">
    <property type="nucleotide sequence ID" value="NC_015680.1"/>
</dbReference>
<dbReference type="InterPro" id="IPR008553">
    <property type="entry name" value="DUF835"/>
</dbReference>
<dbReference type="EMBL" id="CP002779">
    <property type="protein sequence ID" value="AEH23902.1"/>
    <property type="molecule type" value="Genomic_DNA"/>
</dbReference>
<protein>
    <recommendedName>
        <fullName evidence="2">DUF835 domain-containing protein</fullName>
    </recommendedName>
</protein>
<dbReference type="HOGENOM" id="CLU_067022_2_0_2"/>
<accession>F8AG66</accession>
<reference evidence="3 4" key="1">
    <citation type="journal article" date="2011" name="J. Bacteriol.">
        <title>Complete genome sequence of the obligate piezophilic hyperthermophilic archaeon Pyrococcus yayanosii CH1.</title>
        <authorList>
            <person name="Jun X."/>
            <person name="Lupeng L."/>
            <person name="Minjuan X."/>
            <person name="Oger P."/>
            <person name="Fengping W."/>
            <person name="Jebbar M."/>
            <person name="Xiang X."/>
        </authorList>
    </citation>
    <scope>NUCLEOTIDE SEQUENCE [LARGE SCALE GENOMIC DNA]</scope>
    <source>
        <strain evidence="4">CH1 / JCM 16557</strain>
    </source>
</reference>
<dbReference type="AlphaFoldDB" id="F8AG66"/>
<feature type="transmembrane region" description="Helical" evidence="1">
    <location>
        <begin position="42"/>
        <end position="59"/>
    </location>
</feature>
<evidence type="ECO:0000259" key="2">
    <source>
        <dbReference type="Pfam" id="PF05763"/>
    </source>
</evidence>
<keyword evidence="1" id="KW-1133">Transmembrane helix</keyword>
<dbReference type="Pfam" id="PF05763">
    <property type="entry name" value="DUF835"/>
    <property type="match status" value="1"/>
</dbReference>
<dbReference type="STRING" id="529709.PYCH_02000"/>
<dbReference type="eggNOG" id="arCOG03796">
    <property type="taxonomic scope" value="Archaea"/>
</dbReference>
<organism evidence="3 4">
    <name type="scientific">Pyrococcus yayanosii (strain CH1 / JCM 16557)</name>
    <dbReference type="NCBI Taxonomy" id="529709"/>
    <lineage>
        <taxon>Archaea</taxon>
        <taxon>Methanobacteriati</taxon>
        <taxon>Methanobacteriota</taxon>
        <taxon>Thermococci</taxon>
        <taxon>Thermococcales</taxon>
        <taxon>Thermococcaceae</taxon>
        <taxon>Pyrococcus</taxon>
    </lineage>
</organism>
<keyword evidence="4" id="KW-1185">Reference proteome</keyword>
<proteinExistence type="predicted"/>
<feature type="domain" description="DUF835" evidence="2">
    <location>
        <begin position="132"/>
        <end position="257"/>
    </location>
</feature>
<dbReference type="Proteomes" id="UP000008386">
    <property type="component" value="Chromosome"/>
</dbReference>
<evidence type="ECO:0000313" key="4">
    <source>
        <dbReference type="Proteomes" id="UP000008386"/>
    </source>
</evidence>
<gene>
    <name evidence="3" type="ordered locus">PYCH_02000</name>
</gene>
<feature type="transmembrane region" description="Helical" evidence="1">
    <location>
        <begin position="12"/>
        <end position="30"/>
    </location>
</feature>